<dbReference type="EMBL" id="GBRH01205162">
    <property type="protein sequence ID" value="JAD92733.1"/>
    <property type="molecule type" value="Transcribed_RNA"/>
</dbReference>
<dbReference type="AlphaFoldDB" id="A0A0A9E143"/>
<name>A0A0A9E143_ARUDO</name>
<proteinExistence type="predicted"/>
<protein>
    <submittedName>
        <fullName evidence="1">Uncharacterized protein</fullName>
    </submittedName>
</protein>
<organism evidence="1">
    <name type="scientific">Arundo donax</name>
    <name type="common">Giant reed</name>
    <name type="synonym">Donax arundinaceus</name>
    <dbReference type="NCBI Taxonomy" id="35708"/>
    <lineage>
        <taxon>Eukaryota</taxon>
        <taxon>Viridiplantae</taxon>
        <taxon>Streptophyta</taxon>
        <taxon>Embryophyta</taxon>
        <taxon>Tracheophyta</taxon>
        <taxon>Spermatophyta</taxon>
        <taxon>Magnoliopsida</taxon>
        <taxon>Liliopsida</taxon>
        <taxon>Poales</taxon>
        <taxon>Poaceae</taxon>
        <taxon>PACMAD clade</taxon>
        <taxon>Arundinoideae</taxon>
        <taxon>Arundineae</taxon>
        <taxon>Arundo</taxon>
    </lineage>
</organism>
<reference evidence="1" key="2">
    <citation type="journal article" date="2015" name="Data Brief">
        <title>Shoot transcriptome of the giant reed, Arundo donax.</title>
        <authorList>
            <person name="Barrero R.A."/>
            <person name="Guerrero F.D."/>
            <person name="Moolhuijzen P."/>
            <person name="Goolsby J.A."/>
            <person name="Tidwell J."/>
            <person name="Bellgard S.E."/>
            <person name="Bellgard M.I."/>
        </authorList>
    </citation>
    <scope>NUCLEOTIDE SEQUENCE</scope>
    <source>
        <tissue evidence="1">Shoot tissue taken approximately 20 cm above the soil surface</tissue>
    </source>
</reference>
<accession>A0A0A9E143</accession>
<reference evidence="1" key="1">
    <citation type="submission" date="2014-09" db="EMBL/GenBank/DDBJ databases">
        <authorList>
            <person name="Magalhaes I.L.F."/>
            <person name="Oliveira U."/>
            <person name="Santos F.R."/>
            <person name="Vidigal T.H.D.A."/>
            <person name="Brescovit A.D."/>
            <person name="Santos A.J."/>
        </authorList>
    </citation>
    <scope>NUCLEOTIDE SEQUENCE</scope>
    <source>
        <tissue evidence="1">Shoot tissue taken approximately 20 cm above the soil surface</tissue>
    </source>
</reference>
<sequence length="47" mass="5462">MFCYSKLLVIKNRGTCIIYRAQFPKLPCNCPGQTCYQQVCSLCHIFQ</sequence>
<evidence type="ECO:0000313" key="1">
    <source>
        <dbReference type="EMBL" id="JAD92733.1"/>
    </source>
</evidence>